<evidence type="ECO:0000313" key="23">
    <source>
        <dbReference type="EMBL" id="EFO79342.1"/>
    </source>
</evidence>
<evidence type="ECO:0000256" key="20">
    <source>
        <dbReference type="ARBA" id="ARBA00049902"/>
    </source>
</evidence>
<comment type="pathway">
    <text evidence="2">Cell wall biogenesis; peptidoglycan biosynthesis.</text>
</comment>
<accession>E1IHH9</accession>
<comment type="subcellular location">
    <subcellularLocation>
        <location evidence="1">Cell membrane</location>
        <topology evidence="1">Multi-pass membrane protein</topology>
    </subcellularLocation>
</comment>
<feature type="transmembrane region" description="Helical" evidence="22">
    <location>
        <begin position="114"/>
        <end position="135"/>
    </location>
</feature>
<keyword evidence="7 22" id="KW-0812">Transmembrane</keyword>
<keyword evidence="9" id="KW-0573">Peptidoglycan synthesis</keyword>
<dbReference type="AlphaFoldDB" id="E1IHH9"/>
<dbReference type="EMBL" id="ADVR01000116">
    <property type="protein sequence ID" value="EFO79342.1"/>
    <property type="molecule type" value="Genomic_DNA"/>
</dbReference>
<dbReference type="EC" id="2.4.99.28" evidence="19"/>
<evidence type="ECO:0000256" key="6">
    <source>
        <dbReference type="ARBA" id="ARBA00022679"/>
    </source>
</evidence>
<keyword evidence="12" id="KW-0131">Cell cycle</keyword>
<keyword evidence="6" id="KW-0808">Transferase</keyword>
<evidence type="ECO:0000256" key="16">
    <source>
        <dbReference type="ARBA" id="ARBA00038053"/>
    </source>
</evidence>
<keyword evidence="13" id="KW-0961">Cell wall biogenesis/degradation</keyword>
<dbReference type="GO" id="GO:0008360">
    <property type="term" value="P:regulation of cell shape"/>
    <property type="evidence" value="ECO:0007669"/>
    <property type="project" value="UniProtKB-KW"/>
</dbReference>
<keyword evidence="4 23" id="KW-0132">Cell division</keyword>
<dbReference type="InterPro" id="IPR013437">
    <property type="entry name" value="FtsW"/>
</dbReference>
<evidence type="ECO:0000256" key="4">
    <source>
        <dbReference type="ARBA" id="ARBA00022618"/>
    </source>
</evidence>
<keyword evidence="8" id="KW-0133">Cell shape</keyword>
<dbReference type="PANTHER" id="PTHR30474">
    <property type="entry name" value="CELL CYCLE PROTEIN"/>
    <property type="match status" value="1"/>
</dbReference>
<feature type="transmembrane region" description="Helical" evidence="22">
    <location>
        <begin position="234"/>
        <end position="253"/>
    </location>
</feature>
<evidence type="ECO:0000256" key="13">
    <source>
        <dbReference type="ARBA" id="ARBA00023316"/>
    </source>
</evidence>
<comment type="catalytic activity">
    <reaction evidence="20">
        <text>[GlcNAc-(1-&gt;4)-Mur2Ac(oyl-L-Ala-gamma-D-Glu-L-Lys-D-Ala-D-Ala)](n)-di-trans,octa-cis-undecaprenyl diphosphate + beta-D-GlcNAc-(1-&gt;4)-Mur2Ac(oyl-L-Ala-gamma-D-Glu-L-Lys-D-Ala-D-Ala)-di-trans,octa-cis-undecaprenyl diphosphate = [GlcNAc-(1-&gt;4)-Mur2Ac(oyl-L-Ala-gamma-D-Glu-L-Lys-D-Ala-D-Ala)](n+1)-di-trans,octa-cis-undecaprenyl diphosphate + di-trans,octa-cis-undecaprenyl diphosphate + H(+)</text>
        <dbReference type="Rhea" id="RHEA:23708"/>
        <dbReference type="Rhea" id="RHEA-COMP:9602"/>
        <dbReference type="Rhea" id="RHEA-COMP:9603"/>
        <dbReference type="ChEBI" id="CHEBI:15378"/>
        <dbReference type="ChEBI" id="CHEBI:58405"/>
        <dbReference type="ChEBI" id="CHEBI:60033"/>
        <dbReference type="ChEBI" id="CHEBI:78435"/>
        <dbReference type="EC" id="2.4.99.28"/>
    </reaction>
</comment>
<keyword evidence="3" id="KW-1003">Cell membrane</keyword>
<dbReference type="NCBIfam" id="TIGR02614">
    <property type="entry name" value="ftsW"/>
    <property type="match status" value="1"/>
</dbReference>
<comment type="caution">
    <text evidence="23">The sequence shown here is derived from an EMBL/GenBank/DDBJ whole genome shotgun (WGS) entry which is preliminary data.</text>
</comment>
<evidence type="ECO:0000256" key="1">
    <source>
        <dbReference type="ARBA" id="ARBA00004651"/>
    </source>
</evidence>
<dbReference type="Pfam" id="PF01098">
    <property type="entry name" value="FTSW_RODA_SPOVE"/>
    <property type="match status" value="1"/>
</dbReference>
<keyword evidence="5" id="KW-0328">Glycosyltransferase</keyword>
<evidence type="ECO:0000256" key="11">
    <source>
        <dbReference type="ARBA" id="ARBA00023136"/>
    </source>
</evidence>
<evidence type="ECO:0000256" key="21">
    <source>
        <dbReference type="ARBA" id="ARBA00049966"/>
    </source>
</evidence>
<dbReference type="PANTHER" id="PTHR30474:SF2">
    <property type="entry name" value="PEPTIDOGLYCAN GLYCOSYLTRANSFERASE FTSW-RELATED"/>
    <property type="match status" value="1"/>
</dbReference>
<evidence type="ECO:0000256" key="12">
    <source>
        <dbReference type="ARBA" id="ARBA00023306"/>
    </source>
</evidence>
<feature type="transmembrane region" description="Helical" evidence="22">
    <location>
        <begin position="345"/>
        <end position="366"/>
    </location>
</feature>
<evidence type="ECO:0000256" key="18">
    <source>
        <dbReference type="ARBA" id="ARBA00041418"/>
    </source>
</evidence>
<evidence type="ECO:0000256" key="2">
    <source>
        <dbReference type="ARBA" id="ARBA00004752"/>
    </source>
</evidence>
<name>E1IHH9_9CHLR</name>
<comment type="function">
    <text evidence="21">Peptidoglycan polymerase that is essential for cell division.</text>
</comment>
<dbReference type="GO" id="GO:0071555">
    <property type="term" value="P:cell wall organization"/>
    <property type="evidence" value="ECO:0007669"/>
    <property type="project" value="UniProtKB-KW"/>
</dbReference>
<keyword evidence="10 22" id="KW-1133">Transmembrane helix</keyword>
<evidence type="ECO:0000256" key="5">
    <source>
        <dbReference type="ARBA" id="ARBA00022676"/>
    </source>
</evidence>
<sequence length="422" mass="46229">MMTERANKPDYVLLATVGVLVAVGLVMVYSASFVEAFNLQGNQYYYLLRQMVGAALGTVGLLVVQRIHYSFWRRYSVHLMAIALVLLFLVLILPASMTEVNNSRSWIRFGQGGVFGLISIQPTEFTKLAIIVYFADWLSRRSDKLGNVTYGLIPFAVMLGLVCGLVMLEPDLGTTVVLVVIAGVVYFAAGANVWHVIGAAGLGGLAFWLLVNVAGFRNYRIEAFKDPWKYYDTFGFQPIHALYALGSGGIFGMGLGHGRQKFQWLPQAYTDTIFAIVGEELGLIGTLAVLGAFGLIAYRGYKIAGRAPSPFAALVAVGITTWICFQALINIAVTTSLIPFTGLTLPFLSYGSSSLLASMVGIGILLNISRHTTSQQVEETPNGPIIRRRTTSNILDTLALWRGNWRARLPSPSGSRRARRRW</sequence>
<feature type="transmembrane region" description="Helical" evidence="22">
    <location>
        <begin position="76"/>
        <end position="94"/>
    </location>
</feature>
<evidence type="ECO:0000256" key="19">
    <source>
        <dbReference type="ARBA" id="ARBA00044770"/>
    </source>
</evidence>
<evidence type="ECO:0000256" key="8">
    <source>
        <dbReference type="ARBA" id="ARBA00022960"/>
    </source>
</evidence>
<keyword evidence="11 22" id="KW-0472">Membrane</keyword>
<feature type="transmembrane region" description="Helical" evidence="22">
    <location>
        <begin position="12"/>
        <end position="32"/>
    </location>
</feature>
<dbReference type="GO" id="GO:0051301">
    <property type="term" value="P:cell division"/>
    <property type="evidence" value="ECO:0007669"/>
    <property type="project" value="UniProtKB-KW"/>
</dbReference>
<evidence type="ECO:0000313" key="24">
    <source>
        <dbReference type="Proteomes" id="UP000054010"/>
    </source>
</evidence>
<feature type="transmembrane region" description="Helical" evidence="22">
    <location>
        <begin position="180"/>
        <end position="213"/>
    </location>
</feature>
<evidence type="ECO:0000256" key="14">
    <source>
        <dbReference type="ARBA" id="ARBA00032370"/>
    </source>
</evidence>
<dbReference type="Proteomes" id="UP000054010">
    <property type="component" value="Unassembled WGS sequence"/>
</dbReference>
<evidence type="ECO:0000256" key="3">
    <source>
        <dbReference type="ARBA" id="ARBA00022475"/>
    </source>
</evidence>
<evidence type="ECO:0000256" key="9">
    <source>
        <dbReference type="ARBA" id="ARBA00022984"/>
    </source>
</evidence>
<feature type="transmembrane region" description="Helical" evidence="22">
    <location>
        <begin position="44"/>
        <end position="64"/>
    </location>
</feature>
<protein>
    <recommendedName>
        <fullName evidence="17">Probable peptidoglycan glycosyltransferase FtsW</fullName>
        <ecNumber evidence="19">2.4.99.28</ecNumber>
    </recommendedName>
    <alternativeName>
        <fullName evidence="18">Cell division protein FtsW</fullName>
    </alternativeName>
    <alternativeName>
        <fullName evidence="15">Cell wall polymerase</fullName>
    </alternativeName>
    <alternativeName>
        <fullName evidence="14">Peptidoglycan polymerase</fullName>
    </alternativeName>
</protein>
<dbReference type="InterPro" id="IPR001182">
    <property type="entry name" value="FtsW/RodA"/>
</dbReference>
<evidence type="ECO:0000256" key="17">
    <source>
        <dbReference type="ARBA" id="ARBA00041185"/>
    </source>
</evidence>
<organism evidence="23 24">
    <name type="scientific">Oscillochloris trichoides DG-6</name>
    <dbReference type="NCBI Taxonomy" id="765420"/>
    <lineage>
        <taxon>Bacteria</taxon>
        <taxon>Bacillati</taxon>
        <taxon>Chloroflexota</taxon>
        <taxon>Chloroflexia</taxon>
        <taxon>Chloroflexales</taxon>
        <taxon>Chloroflexineae</taxon>
        <taxon>Oscillochloridaceae</taxon>
        <taxon>Oscillochloris</taxon>
    </lineage>
</organism>
<evidence type="ECO:0000256" key="10">
    <source>
        <dbReference type="ARBA" id="ARBA00022989"/>
    </source>
</evidence>
<dbReference type="STRING" id="765420.OSCT_2780"/>
<dbReference type="HOGENOM" id="CLU_029243_0_1_0"/>
<evidence type="ECO:0000256" key="7">
    <source>
        <dbReference type="ARBA" id="ARBA00022692"/>
    </source>
</evidence>
<dbReference type="GO" id="GO:0032153">
    <property type="term" value="C:cell division site"/>
    <property type="evidence" value="ECO:0007669"/>
    <property type="project" value="TreeGrafter"/>
</dbReference>
<dbReference type="GO" id="GO:0009252">
    <property type="term" value="P:peptidoglycan biosynthetic process"/>
    <property type="evidence" value="ECO:0007669"/>
    <property type="project" value="UniProtKB-KW"/>
</dbReference>
<proteinExistence type="inferred from homology"/>
<gene>
    <name evidence="23" type="ORF">OSCT_2780</name>
</gene>
<keyword evidence="24" id="KW-1185">Reference proteome</keyword>
<feature type="transmembrane region" description="Helical" evidence="22">
    <location>
        <begin position="310"/>
        <end position="333"/>
    </location>
</feature>
<evidence type="ECO:0000256" key="22">
    <source>
        <dbReference type="SAM" id="Phobius"/>
    </source>
</evidence>
<feature type="transmembrane region" description="Helical" evidence="22">
    <location>
        <begin position="147"/>
        <end position="168"/>
    </location>
</feature>
<reference evidence="23 24" key="1">
    <citation type="journal article" date="2011" name="J. Bacteriol.">
        <title>Draft genome sequence of the anoxygenic filamentous phototrophic bacterium Oscillochloris trichoides subsp. DG-6.</title>
        <authorList>
            <person name="Kuznetsov B.B."/>
            <person name="Ivanovsky R.N."/>
            <person name="Keppen O.I."/>
            <person name="Sukhacheva M.V."/>
            <person name="Bumazhkin B.K."/>
            <person name="Patutina E.O."/>
            <person name="Beletsky A.V."/>
            <person name="Mardanov A.V."/>
            <person name="Baslerov R.V."/>
            <person name="Panteleeva A.N."/>
            <person name="Kolganova T.V."/>
            <person name="Ravin N.V."/>
            <person name="Skryabin K.G."/>
        </authorList>
    </citation>
    <scope>NUCLEOTIDE SEQUENCE [LARGE SCALE GENOMIC DNA]</scope>
    <source>
        <strain evidence="23 24">DG-6</strain>
    </source>
</reference>
<dbReference type="GO" id="GO:0015648">
    <property type="term" value="F:lipid-linked peptidoglycan transporter activity"/>
    <property type="evidence" value="ECO:0007669"/>
    <property type="project" value="TreeGrafter"/>
</dbReference>
<evidence type="ECO:0000256" key="15">
    <source>
        <dbReference type="ARBA" id="ARBA00033270"/>
    </source>
</evidence>
<dbReference type="GO" id="GO:0005886">
    <property type="term" value="C:plasma membrane"/>
    <property type="evidence" value="ECO:0007669"/>
    <property type="project" value="UniProtKB-SubCell"/>
</dbReference>
<feature type="transmembrane region" description="Helical" evidence="22">
    <location>
        <begin position="273"/>
        <end position="298"/>
    </location>
</feature>
<dbReference type="eggNOG" id="COG0772">
    <property type="taxonomic scope" value="Bacteria"/>
</dbReference>
<comment type="similarity">
    <text evidence="16">Belongs to the SEDS family. FtsW subfamily.</text>
</comment>
<dbReference type="GO" id="GO:0008955">
    <property type="term" value="F:peptidoglycan glycosyltransferase activity"/>
    <property type="evidence" value="ECO:0007669"/>
    <property type="project" value="UniProtKB-EC"/>
</dbReference>